<feature type="compositionally biased region" description="Basic and acidic residues" evidence="1">
    <location>
        <begin position="273"/>
        <end position="306"/>
    </location>
</feature>
<sequence length="1279" mass="134914">MNMTIFDDDRWLHLMSVGRMQQLLPIIDRIQAAMVASTFNSSADNERARHHFATHTLPCAVTAVMGRSDLEKDNPAQVFLMHCIQFFLATLEMDNEALLEALRPVLLFRPQATQNHRLRPRTNGPYDFYVNNMQSAGAGGTLFEIQGAPSLYREYYRQRRRQLAAARALEEQEARGGKRGGGGSDCTGGAPSAGGGPAGGDGSPPPLRDDDGNAMMHDDSEDDLIGPRAAPAVAASTAATGEKVVGDSCSSSSGSGDEAAAAAAAMPAGACEQGRKKPEGSVEREAASDERDDTAVRRQRNGDGAHVENAAAGAEHDGRRAAAAPAAAVGHGDMSGGGERLGPSVGVPTVARRAPPPAIGTRTDDCTPAAAVRQEDAGPDHRREVVTGGRSGEPEAVNTAQPATAAGPANQAPEGNDTEVTLREGDEGGQSSPAAAAAAATAQEPPACMPVGVSPVRRRAARRSVGGSRVGAFVPGGGRGGAAALSAGLHCDDDSGDPDDEDDDEEDDDELDDELEDDSEDEGYQERLTKALRESEQAEAMRTVAAAAAAAAAAAGPPEAATEGGGGDDGLTAAAGAAAEGVTGERSWESKMMQPLLDLQKVKQLFEDCYGETCPHYLSSLNWFLCIGGVEKFEARLTAKPPPKATFVRGLVEILCMVAEVVSDATALKILNATLTNVRAYVAGVSSDDLKRSPENRAALFSAMDVISFLIDRIPTKLPIGYKRAVMKTRYGLCLEYLKGPTLQVRLSGLMELGKAIHNMHASHAHHYQQRQLIQMAHQKEIEDRAAARKKALSSPDNNADSDHSRERMANEFDDKHWVGHDLADWMINDELIELLFSAGFLHTETLKRSGDIPRYLAWLNKLSNDHLKLIWDAARESAHESIRHAVLQLLQGLFPHLVKEQLGLINSFARQLPKCEFDVRTLVLLRHLATATMKLEKERVTELGTKKTAELEVTAPTDTAAAAAASGCGGGGGGEESGCARSGVMSGMEVLWDCVQDDAPGDVRGALPLALHEEAFSCLLNSVGQLGSGLPCSVDPRVWLLDEVVKCLKERKSVVQALRVLRALLESFRHFAIMVGQEFGPARPGPAAAVAGAAPGVSHDAAGGTASGNGRAEQEGGVPRKKKDRGGEEGVPAADDDLAAASAAAAPAAAGGEGESTSPPPPSEKSSSRRARRPPTLVPTKGIVVAKAMGVTGLALAELMQYKARQWYLVRTTTLAREDMAEVWFWLVIMVAAVVGIFALIVHVHSGGAREFVGEMRGPKAADPEGGDEDAATEAAAA</sequence>
<feature type="region of interest" description="Disordered" evidence="1">
    <location>
        <begin position="167"/>
        <end position="524"/>
    </location>
</feature>
<dbReference type="GO" id="GO:0008233">
    <property type="term" value="F:peptidase activity"/>
    <property type="evidence" value="ECO:0007669"/>
    <property type="project" value="UniProtKB-KW"/>
</dbReference>
<reference evidence="3 4" key="1">
    <citation type="journal article" date="2010" name="Nature">
        <title>The Ectocarpus genome and the independent evolution of multicellularity in brown algae.</title>
        <authorList>
            <person name="Cock J.M."/>
            <person name="Sterck L."/>
            <person name="Rouze P."/>
            <person name="Scornet D."/>
            <person name="Allen A.E."/>
            <person name="Amoutzias G."/>
            <person name="Anthouard V."/>
            <person name="Artiguenave F."/>
            <person name="Aury J.M."/>
            <person name="Badger J.H."/>
            <person name="Beszteri B."/>
            <person name="Billiau K."/>
            <person name="Bonnet E."/>
            <person name="Bothwell J.H."/>
            <person name="Bowler C."/>
            <person name="Boyen C."/>
            <person name="Brownlee C."/>
            <person name="Carrano C.J."/>
            <person name="Charrier B."/>
            <person name="Cho G.Y."/>
            <person name="Coelho S.M."/>
            <person name="Collen J."/>
            <person name="Corre E."/>
            <person name="Da Silva C."/>
            <person name="Delage L."/>
            <person name="Delaroque N."/>
            <person name="Dittami S.M."/>
            <person name="Doulbeau S."/>
            <person name="Elias M."/>
            <person name="Farnham G."/>
            <person name="Gachon C.M."/>
            <person name="Gschloessl B."/>
            <person name="Heesch S."/>
            <person name="Jabbari K."/>
            <person name="Jubin C."/>
            <person name="Kawai H."/>
            <person name="Kimura K."/>
            <person name="Kloareg B."/>
            <person name="Kupper F.C."/>
            <person name="Lang D."/>
            <person name="Le Bail A."/>
            <person name="Leblanc C."/>
            <person name="Lerouge P."/>
            <person name="Lohr M."/>
            <person name="Lopez P.J."/>
            <person name="Martens C."/>
            <person name="Maumus F."/>
            <person name="Michel G."/>
            <person name="Miranda-Saavedra D."/>
            <person name="Morales J."/>
            <person name="Moreau H."/>
            <person name="Motomura T."/>
            <person name="Nagasato C."/>
            <person name="Napoli C.A."/>
            <person name="Nelson D.R."/>
            <person name="Nyvall-Collen P."/>
            <person name="Peters A.F."/>
            <person name="Pommier C."/>
            <person name="Potin P."/>
            <person name="Poulain J."/>
            <person name="Quesneville H."/>
            <person name="Read B."/>
            <person name="Rensing S.A."/>
            <person name="Ritter A."/>
            <person name="Rousvoal S."/>
            <person name="Samanta M."/>
            <person name="Samson G."/>
            <person name="Schroeder D.C."/>
            <person name="Segurens B."/>
            <person name="Strittmatter M."/>
            <person name="Tonon T."/>
            <person name="Tregear J.W."/>
            <person name="Valentin K."/>
            <person name="von Dassow P."/>
            <person name="Yamagishi T."/>
            <person name="Van de Peer Y."/>
            <person name="Wincker P."/>
        </authorList>
    </citation>
    <scope>NUCLEOTIDE SEQUENCE [LARGE SCALE GENOMIC DNA]</scope>
    <source>
        <strain evidence="4">Ec32 / CCAP1310/4</strain>
    </source>
</reference>
<dbReference type="Proteomes" id="UP000002630">
    <property type="component" value="Linkage Group LG12"/>
</dbReference>
<gene>
    <name evidence="3" type="ORF">Esi_0142_0011</name>
</gene>
<evidence type="ECO:0000313" key="4">
    <source>
        <dbReference type="Proteomes" id="UP000002630"/>
    </source>
</evidence>
<dbReference type="GO" id="GO:0006508">
    <property type="term" value="P:proteolysis"/>
    <property type="evidence" value="ECO:0007669"/>
    <property type="project" value="UniProtKB-KW"/>
</dbReference>
<feature type="transmembrane region" description="Helical" evidence="2">
    <location>
        <begin position="1224"/>
        <end position="1243"/>
    </location>
</feature>
<feature type="compositionally biased region" description="Low complexity" evidence="1">
    <location>
        <begin position="433"/>
        <end position="455"/>
    </location>
</feature>
<feature type="compositionally biased region" description="Low complexity" evidence="1">
    <location>
        <begin position="229"/>
        <end position="239"/>
    </location>
</feature>
<feature type="compositionally biased region" description="Low complexity" evidence="1">
    <location>
        <begin position="463"/>
        <end position="473"/>
    </location>
</feature>
<evidence type="ECO:0000313" key="3">
    <source>
        <dbReference type="EMBL" id="CBJ29279.1"/>
    </source>
</evidence>
<feature type="region of interest" description="Disordered" evidence="1">
    <location>
        <begin position="785"/>
        <end position="807"/>
    </location>
</feature>
<keyword evidence="2" id="KW-0812">Transmembrane</keyword>
<evidence type="ECO:0000256" key="2">
    <source>
        <dbReference type="SAM" id="Phobius"/>
    </source>
</evidence>
<feature type="compositionally biased region" description="Low complexity" evidence="1">
    <location>
        <begin position="1085"/>
        <end position="1098"/>
    </location>
</feature>
<feature type="compositionally biased region" description="Acidic residues" evidence="1">
    <location>
        <begin position="494"/>
        <end position="523"/>
    </location>
</feature>
<feature type="compositionally biased region" description="Low complexity" evidence="1">
    <location>
        <begin position="1140"/>
        <end position="1151"/>
    </location>
</feature>
<feature type="compositionally biased region" description="Low complexity" evidence="1">
    <location>
        <begin position="246"/>
        <end position="272"/>
    </location>
</feature>
<dbReference type="InParanoid" id="D7FK74"/>
<dbReference type="EMBL" id="FN649737">
    <property type="protein sequence ID" value="CBJ29279.1"/>
    <property type="molecule type" value="Genomic_DNA"/>
</dbReference>
<dbReference type="AlphaFoldDB" id="D7FK74"/>
<feature type="region of interest" description="Disordered" evidence="1">
    <location>
        <begin position="1258"/>
        <end position="1279"/>
    </location>
</feature>
<dbReference type="OrthoDB" id="289038at2759"/>
<keyword evidence="3" id="KW-0645">Protease</keyword>
<keyword evidence="4" id="KW-1185">Reference proteome</keyword>
<feature type="compositionally biased region" description="Gly residues" evidence="1">
    <location>
        <begin position="179"/>
        <end position="202"/>
    </location>
</feature>
<proteinExistence type="predicted"/>
<accession>D7FK74</accession>
<keyword evidence="2" id="KW-0472">Membrane</keyword>
<name>D7FK74_ECTSI</name>
<keyword evidence="2" id="KW-1133">Transmembrane helix</keyword>
<evidence type="ECO:0000256" key="1">
    <source>
        <dbReference type="SAM" id="MobiDB-lite"/>
    </source>
</evidence>
<feature type="region of interest" description="Disordered" evidence="1">
    <location>
        <begin position="557"/>
        <end position="578"/>
    </location>
</feature>
<protein>
    <submittedName>
        <fullName evidence="3">Similar to ubiquitin specific protease 34</fullName>
    </submittedName>
</protein>
<feature type="compositionally biased region" description="Basic and acidic residues" evidence="1">
    <location>
        <begin position="373"/>
        <end position="385"/>
    </location>
</feature>
<organism evidence="3 4">
    <name type="scientific">Ectocarpus siliculosus</name>
    <name type="common">Brown alga</name>
    <name type="synonym">Conferva siliculosa</name>
    <dbReference type="NCBI Taxonomy" id="2880"/>
    <lineage>
        <taxon>Eukaryota</taxon>
        <taxon>Sar</taxon>
        <taxon>Stramenopiles</taxon>
        <taxon>Ochrophyta</taxon>
        <taxon>PX clade</taxon>
        <taxon>Phaeophyceae</taxon>
        <taxon>Ectocarpales</taxon>
        <taxon>Ectocarpaceae</taxon>
        <taxon>Ectocarpus</taxon>
    </lineage>
</organism>
<keyword evidence="3" id="KW-0378">Hydrolase</keyword>
<dbReference type="STRING" id="2880.D7FK74"/>
<dbReference type="EMBL" id="FN648013">
    <property type="protein sequence ID" value="CBJ29279.1"/>
    <property type="molecule type" value="Genomic_DNA"/>
</dbReference>
<feature type="compositionally biased region" description="Low complexity" evidence="1">
    <location>
        <begin position="321"/>
        <end position="332"/>
    </location>
</feature>
<feature type="region of interest" description="Disordered" evidence="1">
    <location>
        <begin position="1085"/>
        <end position="1180"/>
    </location>
</feature>